<reference evidence="1" key="1">
    <citation type="journal article" date="2015" name="Nature">
        <title>Complex archaea that bridge the gap between prokaryotes and eukaryotes.</title>
        <authorList>
            <person name="Spang A."/>
            <person name="Saw J.H."/>
            <person name="Jorgensen S.L."/>
            <person name="Zaremba-Niedzwiedzka K."/>
            <person name="Martijn J."/>
            <person name="Lind A.E."/>
            <person name="van Eijk R."/>
            <person name="Schleper C."/>
            <person name="Guy L."/>
            <person name="Ettema T.J."/>
        </authorList>
    </citation>
    <scope>NUCLEOTIDE SEQUENCE</scope>
</reference>
<protein>
    <submittedName>
        <fullName evidence="1">Uncharacterized protein</fullName>
    </submittedName>
</protein>
<dbReference type="AlphaFoldDB" id="A0A0F9E1R0"/>
<name>A0A0F9E1R0_9ZZZZ</name>
<comment type="caution">
    <text evidence="1">The sequence shown here is derived from an EMBL/GenBank/DDBJ whole genome shotgun (WGS) entry which is preliminary data.</text>
</comment>
<dbReference type="EMBL" id="LAZR01029291">
    <property type="protein sequence ID" value="KKL60016.1"/>
    <property type="molecule type" value="Genomic_DNA"/>
</dbReference>
<accession>A0A0F9E1R0</accession>
<sequence>MYKGQCIGRLLDFLYEIVGVRLSDHLIFWGGYHSINRNGEELNSKNIVAVYRWREMNGVKDVPQFIFFNDYEHFNSNSEEIIKRKIELYNMMEETKKEVRKEN</sequence>
<gene>
    <name evidence="1" type="ORF">LCGC14_2209600</name>
</gene>
<evidence type="ECO:0000313" key="1">
    <source>
        <dbReference type="EMBL" id="KKL60016.1"/>
    </source>
</evidence>
<organism evidence="1">
    <name type="scientific">marine sediment metagenome</name>
    <dbReference type="NCBI Taxonomy" id="412755"/>
    <lineage>
        <taxon>unclassified sequences</taxon>
        <taxon>metagenomes</taxon>
        <taxon>ecological metagenomes</taxon>
    </lineage>
</organism>
<proteinExistence type="predicted"/>